<protein>
    <submittedName>
        <fullName evidence="1">Uncharacterized protein</fullName>
    </submittedName>
</protein>
<dbReference type="Proteomes" id="UP000032675">
    <property type="component" value="Unassembled WGS sequence"/>
</dbReference>
<evidence type="ECO:0000313" key="2">
    <source>
        <dbReference type="Proteomes" id="UP000032675"/>
    </source>
</evidence>
<comment type="caution">
    <text evidence="1">The sequence shown here is derived from an EMBL/GenBank/DDBJ whole genome shotgun (WGS) entry which is preliminary data.</text>
</comment>
<dbReference type="Gene3D" id="3.30.870.10">
    <property type="entry name" value="Endonuclease Chain A"/>
    <property type="match status" value="1"/>
</dbReference>
<evidence type="ECO:0000313" key="1">
    <source>
        <dbReference type="EMBL" id="GAN97898.1"/>
    </source>
</evidence>
<reference evidence="1 2" key="1">
    <citation type="submission" date="2012-11" db="EMBL/GenBank/DDBJ databases">
        <title>Whole genome sequence of Gluconacetobacter europaeus NBRC3261.</title>
        <authorList>
            <person name="Azuma Y."/>
            <person name="Higashiura N."/>
            <person name="Hirakawa H."/>
            <person name="Matsushita K."/>
        </authorList>
    </citation>
    <scope>NUCLEOTIDE SEQUENCE [LARGE SCALE GENOMIC DNA]</scope>
    <source>
        <strain evidence="1 2">NBRC 3261</strain>
    </source>
</reference>
<organism evidence="1 2">
    <name type="scientific">Komagataeibacter europaeus NBRC 3261</name>
    <dbReference type="NCBI Taxonomy" id="1234669"/>
    <lineage>
        <taxon>Bacteria</taxon>
        <taxon>Pseudomonadati</taxon>
        <taxon>Pseudomonadota</taxon>
        <taxon>Alphaproteobacteria</taxon>
        <taxon>Acetobacterales</taxon>
        <taxon>Acetobacteraceae</taxon>
        <taxon>Komagataeibacter</taxon>
    </lineage>
</organism>
<name>A0A0D6Q3L2_KOMEU</name>
<sequence length="451" mass="50704">MAEKRAVSSTIYVGRPDLIELGDDIDYEEIDEALGAAAASATEITILGGFYSVGPLVSLCCKVKKSKRKTCRIKIAVGLEASAMIPRTWQDMRQLRRDLLDSGFRDVTVAIVDRAPVHFHTKLFRCLHTTRPVWFVGPANPGSERHELMVRLSGRHEALSDYVAAVFNKAVDVKEKPPAIEIGTLRDFFLAGMLCHKPPVQRLFTFDAFNFDVHQREVLATALAGSSGVNHASPKTQGFGFNLRSPLTFEGEDPLATESPKGRIQFRPYSVDTALGWWMPQFFAEEIKGKVRNDEEARERRLTEIGDALRSTQGESTVRTAFQSHIDSMEEFLNKHQIEARSVTGRDLKFERFLASRVKALSDPETIRRHARSLTFASMPDIWTDGSAVKEFENSFFEDVAYRAAGTNQHRVVKSILFRLDDESLTTGEDLAEAFKASIAEDHWTDSDWEE</sequence>
<gene>
    <name evidence="1" type="ORF">Geu3261_0306_004</name>
</gene>
<proteinExistence type="predicted"/>
<accession>A0A0D6Q3L2</accession>
<dbReference type="EMBL" id="BANI01000259">
    <property type="protein sequence ID" value="GAN97898.1"/>
    <property type="molecule type" value="Genomic_DNA"/>
</dbReference>
<dbReference type="AlphaFoldDB" id="A0A0D6Q3L2"/>
<dbReference type="RefSeq" id="WP_048852289.1">
    <property type="nucleotide sequence ID" value="NZ_BANI01000259.1"/>
</dbReference>